<feature type="transmembrane region" description="Helical" evidence="1">
    <location>
        <begin position="56"/>
        <end position="74"/>
    </location>
</feature>
<evidence type="ECO:0000259" key="2">
    <source>
        <dbReference type="Pfam" id="PF18920"/>
    </source>
</evidence>
<dbReference type="EMBL" id="LCRO01000002">
    <property type="protein sequence ID" value="KKW35863.1"/>
    <property type="molecule type" value="Genomic_DNA"/>
</dbReference>
<accession>A0A0G1XXF2</accession>
<evidence type="ECO:0000256" key="1">
    <source>
        <dbReference type="SAM" id="Phobius"/>
    </source>
</evidence>
<proteinExistence type="predicted"/>
<name>A0A0G1XXF2_9BACT</name>
<feature type="domain" description="DUF5671" evidence="2">
    <location>
        <begin position="11"/>
        <end position="142"/>
    </location>
</feature>
<comment type="caution">
    <text evidence="3">The sequence shown here is derived from an EMBL/GenBank/DDBJ whole genome shotgun (WGS) entry which is preliminary data.</text>
</comment>
<keyword evidence="1" id="KW-0472">Membrane</keyword>
<feature type="transmembrane region" description="Helical" evidence="1">
    <location>
        <begin position="95"/>
        <end position="117"/>
    </location>
</feature>
<sequence length="310" mass="35376">MDKPKITPKDFFLWVGAMATLYGGVVAFIALLFNYVDTIFPNMLRQYSYDPYQSGMSYEMAALIVLAPVFLALMRFIRRDIAHDPARKEIWLRRWVLFLTIFVAGATMIIDLIVLLTSFLRGEDITAGFVLKVLIVFLVAGAGFLHFVADLRGYWERQPNRARAVNYGVGVLVLVAIVAGFFIVGTPQQQRLYRFDEQKIADLQQIQSQVVYYWQQKQKLPAALTDLQDPLSYFTLPRDPQGEEYKYRATGPRAFELCATFNKESRNSNSAAKPVMYNGLNENWQHTAGEACFERTIDPDLYPPAVKGRI</sequence>
<organism evidence="3 4">
    <name type="scientific">Candidatus Adlerbacteria bacterium GW2011_GWA1_54_10</name>
    <dbReference type="NCBI Taxonomy" id="1618605"/>
    <lineage>
        <taxon>Bacteria</taxon>
        <taxon>Candidatus Adleribacteriota</taxon>
    </lineage>
</organism>
<keyword evidence="1" id="KW-0812">Transmembrane</keyword>
<dbReference type="Pfam" id="PF18920">
    <property type="entry name" value="DUF5671"/>
    <property type="match status" value="1"/>
</dbReference>
<feature type="transmembrane region" description="Helical" evidence="1">
    <location>
        <begin position="129"/>
        <end position="152"/>
    </location>
</feature>
<protein>
    <recommendedName>
        <fullName evidence="2">DUF5671 domain-containing protein</fullName>
    </recommendedName>
</protein>
<keyword evidence="1" id="KW-1133">Transmembrane helix</keyword>
<gene>
    <name evidence="3" type="ORF">UY83_C0002G0020</name>
</gene>
<dbReference type="InterPro" id="IPR043728">
    <property type="entry name" value="DUF5671"/>
</dbReference>
<reference evidence="3 4" key="1">
    <citation type="journal article" date="2015" name="Nature">
        <title>rRNA introns, odd ribosomes, and small enigmatic genomes across a large radiation of phyla.</title>
        <authorList>
            <person name="Brown C.T."/>
            <person name="Hug L.A."/>
            <person name="Thomas B.C."/>
            <person name="Sharon I."/>
            <person name="Castelle C.J."/>
            <person name="Singh A."/>
            <person name="Wilkins M.J."/>
            <person name="Williams K.H."/>
            <person name="Banfield J.F."/>
        </authorList>
    </citation>
    <scope>NUCLEOTIDE SEQUENCE [LARGE SCALE GENOMIC DNA]</scope>
</reference>
<evidence type="ECO:0000313" key="4">
    <source>
        <dbReference type="Proteomes" id="UP000034740"/>
    </source>
</evidence>
<dbReference type="Proteomes" id="UP000034740">
    <property type="component" value="Unassembled WGS sequence"/>
</dbReference>
<dbReference type="AlphaFoldDB" id="A0A0G1XXF2"/>
<feature type="transmembrane region" description="Helical" evidence="1">
    <location>
        <begin position="164"/>
        <end position="184"/>
    </location>
</feature>
<feature type="transmembrane region" description="Helical" evidence="1">
    <location>
        <begin position="12"/>
        <end position="36"/>
    </location>
</feature>
<evidence type="ECO:0000313" key="3">
    <source>
        <dbReference type="EMBL" id="KKW35863.1"/>
    </source>
</evidence>